<accession>A0AAQ3JZD3</accession>
<name>A0AAQ3JZD3_9LILI</name>
<evidence type="ECO:0000256" key="1">
    <source>
        <dbReference type="SAM" id="MobiDB-lite"/>
    </source>
</evidence>
<keyword evidence="3" id="KW-1185">Reference proteome</keyword>
<evidence type="ECO:0000313" key="2">
    <source>
        <dbReference type="EMBL" id="WOK97742.1"/>
    </source>
</evidence>
<proteinExistence type="predicted"/>
<protein>
    <submittedName>
        <fullName evidence="2">Uncharacterized protein</fullName>
    </submittedName>
</protein>
<dbReference type="EMBL" id="CP136891">
    <property type="protein sequence ID" value="WOK97742.1"/>
    <property type="molecule type" value="Genomic_DNA"/>
</dbReference>
<reference evidence="2 3" key="1">
    <citation type="submission" date="2023-10" db="EMBL/GenBank/DDBJ databases">
        <title>Chromosome-scale genome assembly provides insights into flower coloration mechanisms of Canna indica.</title>
        <authorList>
            <person name="Li C."/>
        </authorList>
    </citation>
    <scope>NUCLEOTIDE SEQUENCE [LARGE SCALE GENOMIC DNA]</scope>
    <source>
        <tissue evidence="2">Flower</tissue>
    </source>
</reference>
<organism evidence="2 3">
    <name type="scientific">Canna indica</name>
    <name type="common">Indian-shot</name>
    <dbReference type="NCBI Taxonomy" id="4628"/>
    <lineage>
        <taxon>Eukaryota</taxon>
        <taxon>Viridiplantae</taxon>
        <taxon>Streptophyta</taxon>
        <taxon>Embryophyta</taxon>
        <taxon>Tracheophyta</taxon>
        <taxon>Spermatophyta</taxon>
        <taxon>Magnoliopsida</taxon>
        <taxon>Liliopsida</taxon>
        <taxon>Zingiberales</taxon>
        <taxon>Cannaceae</taxon>
        <taxon>Canna</taxon>
    </lineage>
</organism>
<feature type="region of interest" description="Disordered" evidence="1">
    <location>
        <begin position="1"/>
        <end position="24"/>
    </location>
</feature>
<gene>
    <name evidence="2" type="ORF">Cni_G06450</name>
</gene>
<dbReference type="AlphaFoldDB" id="A0AAQ3JZD3"/>
<dbReference type="Proteomes" id="UP001327560">
    <property type="component" value="Chromosome 2"/>
</dbReference>
<sequence length="104" mass="11530">MRGVQENDGVAVRRRAEEDENMGGWSRDVVSGDLGVYRAGLRTMGEAMKVRWMRGVWVNDGAAGDSAAGDSVQKKARTRVAGQEMRRRATWACAVRDSGWWVKS</sequence>
<evidence type="ECO:0000313" key="3">
    <source>
        <dbReference type="Proteomes" id="UP001327560"/>
    </source>
</evidence>